<dbReference type="GO" id="GO:0005700">
    <property type="term" value="C:polytene chromosome"/>
    <property type="evidence" value="ECO:0007669"/>
    <property type="project" value="TreeGrafter"/>
</dbReference>
<dbReference type="InterPro" id="IPR001214">
    <property type="entry name" value="SET_dom"/>
</dbReference>
<dbReference type="OrthoDB" id="5560686at2759"/>
<feature type="region of interest" description="Disordered" evidence="1">
    <location>
        <begin position="388"/>
        <end position="546"/>
    </location>
</feature>
<feature type="compositionally biased region" description="Basic and acidic residues" evidence="1">
    <location>
        <begin position="337"/>
        <end position="350"/>
    </location>
</feature>
<feature type="compositionally biased region" description="Polar residues" evidence="1">
    <location>
        <begin position="424"/>
        <end position="437"/>
    </location>
</feature>
<feature type="region of interest" description="Disordered" evidence="1">
    <location>
        <begin position="281"/>
        <end position="322"/>
    </location>
</feature>
<feature type="region of interest" description="Disordered" evidence="1">
    <location>
        <begin position="182"/>
        <end position="249"/>
    </location>
</feature>
<accession>A0A7M5U099</accession>
<sequence length="627" mass="70453">KEVDHIDPESVAKVWAMRNHDPEGFELVFIEQSIGYGVITTRPFKKGSFLMIYPGEKISVTEGNNRLATYPDYLGSYIFFRTGACFDATQSKQIGKFLNHSRKHFNAKPRLVDTKICIFATMDICKGMEVRYDYGVRNIDWKETDKPCTLFIEGNNLNNLTGKEDPKKTPFLTSSPSRFLDSIGASKRSKQSKIGLSKRVKQSTNEIKESNSSHSVQASGTIKPLNSSAPFNPNEIQSTKRKRKQQFSESNHETKKFRCLCGEAFKTKPMFQYHCRTECEASPESNTNQTMLSPECNQMSSPNSEDPEDTTETTPQEAQQVNVEEVVVVKKELSKSTIKDEPAKGTKKTDSTVGAEKTTSEASGIDFNLVSRSLNGVIEILEDSQDITKTTPQEAQQVKVEEVEVKEESSKSKTKDEPAKRVETNSTGVAKKTTTVIEQLLPDCESNEADRKEKLPDCSAPFDINDSAIQPDIEEMNFSQTEDEVSDSESESEFDDDVKDQNYEPSDESEECQSDEYESDEYSIQNINEKSKGSTKPSQAKVAPKLAIKQKERNTISDSYIFDGSNIEDGSNDQEIVVNIPRSRKTKEGKRIYDKVQYCLYCQGEVGNIGRHLRSCKKADKSVIKPL</sequence>
<dbReference type="EnsemblMetazoa" id="CLYHEMT004354.3">
    <property type="protein sequence ID" value="CLYHEMP004354.3"/>
    <property type="gene ID" value="CLYHEMG004354"/>
</dbReference>
<organism evidence="3 4">
    <name type="scientific">Clytia hemisphaerica</name>
    <dbReference type="NCBI Taxonomy" id="252671"/>
    <lineage>
        <taxon>Eukaryota</taxon>
        <taxon>Metazoa</taxon>
        <taxon>Cnidaria</taxon>
        <taxon>Hydrozoa</taxon>
        <taxon>Hydroidolina</taxon>
        <taxon>Leptothecata</taxon>
        <taxon>Obeliida</taxon>
        <taxon>Clytiidae</taxon>
        <taxon>Clytia</taxon>
    </lineage>
</organism>
<evidence type="ECO:0000256" key="1">
    <source>
        <dbReference type="SAM" id="MobiDB-lite"/>
    </source>
</evidence>
<dbReference type="GO" id="GO:0005634">
    <property type="term" value="C:nucleus"/>
    <property type="evidence" value="ECO:0007669"/>
    <property type="project" value="TreeGrafter"/>
</dbReference>
<dbReference type="InterPro" id="IPR051760">
    <property type="entry name" value="KMT5A"/>
</dbReference>
<dbReference type="SMART" id="SM00317">
    <property type="entry name" value="SET"/>
    <property type="match status" value="1"/>
</dbReference>
<name>A0A7M5U099_9CNID</name>
<dbReference type="PROSITE" id="PS50280">
    <property type="entry name" value="SET"/>
    <property type="match status" value="1"/>
</dbReference>
<dbReference type="GO" id="GO:0006357">
    <property type="term" value="P:regulation of transcription by RNA polymerase II"/>
    <property type="evidence" value="ECO:0007669"/>
    <property type="project" value="TreeGrafter"/>
</dbReference>
<feature type="domain" description="SET" evidence="2">
    <location>
        <begin position="23"/>
        <end position="135"/>
    </location>
</feature>
<dbReference type="SUPFAM" id="SSF82199">
    <property type="entry name" value="SET domain"/>
    <property type="match status" value="1"/>
</dbReference>
<feature type="compositionally biased region" description="Polar residues" evidence="1">
    <location>
        <begin position="283"/>
        <end position="304"/>
    </location>
</feature>
<dbReference type="GO" id="GO:0043516">
    <property type="term" value="P:regulation of DNA damage response, signal transduction by p53 class mediator"/>
    <property type="evidence" value="ECO:0007669"/>
    <property type="project" value="TreeGrafter"/>
</dbReference>
<dbReference type="AlphaFoldDB" id="A0A7M5U099"/>
<evidence type="ECO:0000259" key="2">
    <source>
        <dbReference type="PROSITE" id="PS50280"/>
    </source>
</evidence>
<dbReference type="InterPro" id="IPR046341">
    <property type="entry name" value="SET_dom_sf"/>
</dbReference>
<proteinExistence type="predicted"/>
<dbReference type="Pfam" id="PF00856">
    <property type="entry name" value="SET"/>
    <property type="match status" value="1"/>
</dbReference>
<feature type="compositionally biased region" description="Acidic residues" evidence="1">
    <location>
        <begin position="481"/>
        <end position="498"/>
    </location>
</feature>
<evidence type="ECO:0000313" key="3">
    <source>
        <dbReference type="EnsemblMetazoa" id="CLYHEMP004354.3"/>
    </source>
</evidence>
<reference evidence="3" key="1">
    <citation type="submission" date="2021-01" db="UniProtKB">
        <authorList>
            <consortium name="EnsemblMetazoa"/>
        </authorList>
    </citation>
    <scope>IDENTIFICATION</scope>
</reference>
<feature type="compositionally biased region" description="Polar residues" evidence="1">
    <location>
        <begin position="212"/>
        <end position="237"/>
    </location>
</feature>
<feature type="compositionally biased region" description="Basic and acidic residues" evidence="1">
    <location>
        <begin position="399"/>
        <end position="423"/>
    </location>
</feature>
<dbReference type="PANTHER" id="PTHR46167">
    <property type="entry name" value="N-LYSINE METHYLTRANSFERASE KMT5A"/>
    <property type="match status" value="1"/>
</dbReference>
<dbReference type="PANTHER" id="PTHR46167:SF1">
    <property type="entry name" value="N-LYSINE METHYLTRANSFERASE KMT5A"/>
    <property type="match status" value="1"/>
</dbReference>
<evidence type="ECO:0000313" key="4">
    <source>
        <dbReference type="Proteomes" id="UP000594262"/>
    </source>
</evidence>
<dbReference type="GO" id="GO:0042799">
    <property type="term" value="F:histone H4K20 methyltransferase activity"/>
    <property type="evidence" value="ECO:0007669"/>
    <property type="project" value="TreeGrafter"/>
</dbReference>
<dbReference type="Gene3D" id="2.170.270.10">
    <property type="entry name" value="SET domain"/>
    <property type="match status" value="1"/>
</dbReference>
<dbReference type="Proteomes" id="UP000594262">
    <property type="component" value="Unplaced"/>
</dbReference>
<feature type="compositionally biased region" description="Basic residues" evidence="1">
    <location>
        <begin position="187"/>
        <end position="201"/>
    </location>
</feature>
<feature type="compositionally biased region" description="Acidic residues" evidence="1">
    <location>
        <begin position="505"/>
        <end position="521"/>
    </location>
</feature>
<feature type="region of interest" description="Disordered" evidence="1">
    <location>
        <begin position="337"/>
        <end position="359"/>
    </location>
</feature>
<feature type="compositionally biased region" description="Low complexity" evidence="1">
    <location>
        <begin position="312"/>
        <end position="322"/>
    </location>
</feature>
<feature type="compositionally biased region" description="Polar residues" evidence="1">
    <location>
        <begin position="522"/>
        <end position="538"/>
    </location>
</feature>
<keyword evidence="4" id="KW-1185">Reference proteome</keyword>
<protein>
    <recommendedName>
        <fullName evidence="2">SET domain-containing protein</fullName>
    </recommendedName>
</protein>